<evidence type="ECO:0000313" key="1">
    <source>
        <dbReference type="EMBL" id="RHN24875.1"/>
    </source>
</evidence>
<dbReference type="GO" id="GO:0016853">
    <property type="term" value="F:isomerase activity"/>
    <property type="evidence" value="ECO:0007669"/>
    <property type="project" value="UniProtKB-KW"/>
</dbReference>
<gene>
    <name evidence="1" type="ORF">DWZ19_07585</name>
</gene>
<sequence length="163" mass="19112">MSLLFEEFKTICFHLNRVGITPTLMGSLGLEFRTKENWGPSDIDIHVPGDPRGWEVPDHLRIYDWDKIMKVMKDLGYVLIDIHEHEFQKDRVSVEFGSIDSLPDFAGVSESDIELIHIEGITFRLPSMEQYLSIYKASSQDSYRNDHNNNKDFKKIEWLERHL</sequence>
<evidence type="ECO:0000313" key="2">
    <source>
        <dbReference type="Proteomes" id="UP000285725"/>
    </source>
</evidence>
<dbReference type="Proteomes" id="UP000285725">
    <property type="component" value="Unassembled WGS sequence"/>
</dbReference>
<protein>
    <submittedName>
        <fullName evidence="1">Phosphoribosylanthranilate isomerase</fullName>
    </submittedName>
</protein>
<dbReference type="RefSeq" id="WP_118397867.1">
    <property type="nucleotide sequence ID" value="NZ_CABJDC010000005.1"/>
</dbReference>
<dbReference type="EMBL" id="QRQU01000005">
    <property type="protein sequence ID" value="RHN24875.1"/>
    <property type="molecule type" value="Genomic_DNA"/>
</dbReference>
<proteinExistence type="predicted"/>
<comment type="caution">
    <text evidence="1">The sequence shown here is derived from an EMBL/GenBank/DDBJ whole genome shotgun (WGS) entry which is preliminary data.</text>
</comment>
<reference evidence="1 2" key="1">
    <citation type="submission" date="2018-08" db="EMBL/GenBank/DDBJ databases">
        <title>A genome reference for cultivated species of the human gut microbiota.</title>
        <authorList>
            <person name="Zou Y."/>
            <person name="Xue W."/>
            <person name="Luo G."/>
        </authorList>
    </citation>
    <scope>NUCLEOTIDE SEQUENCE [LARGE SCALE GENOMIC DNA]</scope>
    <source>
        <strain evidence="1 2">AF30-12BH</strain>
    </source>
</reference>
<accession>A0AAE8DI23</accession>
<dbReference type="AlphaFoldDB" id="A0AAE8DI23"/>
<organism evidence="1 2">
    <name type="scientific">Streptococcus parasanguinis</name>
    <dbReference type="NCBI Taxonomy" id="1318"/>
    <lineage>
        <taxon>Bacteria</taxon>
        <taxon>Bacillati</taxon>
        <taxon>Bacillota</taxon>
        <taxon>Bacilli</taxon>
        <taxon>Lactobacillales</taxon>
        <taxon>Streptococcaceae</taxon>
        <taxon>Streptococcus</taxon>
    </lineage>
</organism>
<keyword evidence="1" id="KW-0413">Isomerase</keyword>
<name>A0AAE8DI23_STRPA</name>